<dbReference type="GO" id="GO:0005886">
    <property type="term" value="C:plasma membrane"/>
    <property type="evidence" value="ECO:0007669"/>
    <property type="project" value="UniProtKB-SubCell"/>
</dbReference>
<evidence type="ECO:0000256" key="5">
    <source>
        <dbReference type="ARBA" id="ARBA00022519"/>
    </source>
</evidence>
<evidence type="ECO:0000256" key="4">
    <source>
        <dbReference type="ARBA" id="ARBA00022475"/>
    </source>
</evidence>
<dbReference type="PANTHER" id="PTHR33446">
    <property type="entry name" value="PROTEIN TONB-RELATED"/>
    <property type="match status" value="1"/>
</dbReference>
<dbReference type="GO" id="GO:0055085">
    <property type="term" value="P:transmembrane transport"/>
    <property type="evidence" value="ECO:0007669"/>
    <property type="project" value="InterPro"/>
</dbReference>
<comment type="similarity">
    <text evidence="2 10">Belongs to the TonB family.</text>
</comment>
<keyword evidence="8" id="KW-1133">Transmembrane helix</keyword>
<comment type="subcellular location">
    <subcellularLocation>
        <location evidence="1 10">Cell inner membrane</location>
        <topology evidence="1 10">Single-pass membrane protein</topology>
        <orientation evidence="1 10">Periplasmic side</orientation>
    </subcellularLocation>
</comment>
<dbReference type="NCBIfam" id="TIGR01352">
    <property type="entry name" value="tonB_Cterm"/>
    <property type="match status" value="1"/>
</dbReference>
<protein>
    <recommendedName>
        <fullName evidence="10">Protein TonB</fullName>
    </recommendedName>
</protein>
<dbReference type="Gene3D" id="3.30.1150.10">
    <property type="match status" value="1"/>
</dbReference>
<feature type="domain" description="TonB C-terminal" evidence="12">
    <location>
        <begin position="111"/>
        <end position="204"/>
    </location>
</feature>
<name>A0A8H2PKV6_9GAMM</name>
<keyword evidence="4 10" id="KW-1003">Cell membrane</keyword>
<dbReference type="SUPFAM" id="SSF74653">
    <property type="entry name" value="TolA/TonB C-terminal domain"/>
    <property type="match status" value="1"/>
</dbReference>
<evidence type="ECO:0000256" key="10">
    <source>
        <dbReference type="RuleBase" id="RU362123"/>
    </source>
</evidence>
<evidence type="ECO:0000313" key="14">
    <source>
        <dbReference type="Proteomes" id="UP000307702"/>
    </source>
</evidence>
<dbReference type="AlphaFoldDB" id="A0A8H2PKV6"/>
<keyword evidence="3 10" id="KW-0813">Transport</keyword>
<evidence type="ECO:0000256" key="3">
    <source>
        <dbReference type="ARBA" id="ARBA00022448"/>
    </source>
</evidence>
<dbReference type="InterPro" id="IPR037682">
    <property type="entry name" value="TonB_C"/>
</dbReference>
<organism evidence="13 14">
    <name type="scientific">Colwellia ponticola</name>
    <dbReference type="NCBI Taxonomy" id="2304625"/>
    <lineage>
        <taxon>Bacteria</taxon>
        <taxon>Pseudomonadati</taxon>
        <taxon>Pseudomonadota</taxon>
        <taxon>Gammaproteobacteria</taxon>
        <taxon>Alteromonadales</taxon>
        <taxon>Colwelliaceae</taxon>
        <taxon>Colwellia</taxon>
    </lineage>
</organism>
<evidence type="ECO:0000256" key="1">
    <source>
        <dbReference type="ARBA" id="ARBA00004383"/>
    </source>
</evidence>
<evidence type="ECO:0000259" key="12">
    <source>
        <dbReference type="PROSITE" id="PS52015"/>
    </source>
</evidence>
<dbReference type="GO" id="GO:0015031">
    <property type="term" value="P:protein transport"/>
    <property type="evidence" value="ECO:0007669"/>
    <property type="project" value="UniProtKB-UniRule"/>
</dbReference>
<keyword evidence="14" id="KW-1185">Reference proteome</keyword>
<dbReference type="InterPro" id="IPR051045">
    <property type="entry name" value="TonB-dependent_transducer"/>
</dbReference>
<keyword evidence="10" id="KW-0735">Signal-anchor</keyword>
<dbReference type="GO" id="GO:0031992">
    <property type="term" value="F:energy transducer activity"/>
    <property type="evidence" value="ECO:0007669"/>
    <property type="project" value="InterPro"/>
</dbReference>
<dbReference type="RefSeq" id="WP_138620578.1">
    <property type="nucleotide sequence ID" value="NZ_SZVP01000002.1"/>
</dbReference>
<evidence type="ECO:0000256" key="9">
    <source>
        <dbReference type="ARBA" id="ARBA00023136"/>
    </source>
</evidence>
<comment type="function">
    <text evidence="10">Interacts with outer membrane receptor proteins that carry out high-affinity binding and energy dependent uptake into the periplasmic space of specific substrates. It could act to transduce energy from the cytoplasmic membrane to specific energy-requiring processes in the outer membrane, resulting in the release into the periplasm of ligands bound by these outer membrane proteins.</text>
</comment>
<evidence type="ECO:0000313" key="13">
    <source>
        <dbReference type="EMBL" id="TMM46815.1"/>
    </source>
</evidence>
<sequence length="204" mass="22138">MVRFLVSILLGAVVTFGLFSFMAFLVSSGDRNKEDQQENIIVEVNTTPPKSAAEQRRRVPPPPPPPPKTPPKQQTPEPEASNNTAGLNFNMPGIKMAGASTGLSAPGAGLGRDGDATPIVRIEPKYPIQAARDGKEGYVILSFTINEIGGVEDVDVIEADPRRVFDKEAKRALRKWKYKPKVVDGKAMRQPGLTVQLDFKMGGD</sequence>
<feature type="compositionally biased region" description="Pro residues" evidence="11">
    <location>
        <begin position="60"/>
        <end position="70"/>
    </location>
</feature>
<proteinExistence type="inferred from homology"/>
<gene>
    <name evidence="13" type="ORF">FCS21_03285</name>
</gene>
<evidence type="ECO:0000256" key="2">
    <source>
        <dbReference type="ARBA" id="ARBA00006555"/>
    </source>
</evidence>
<dbReference type="PANTHER" id="PTHR33446:SF14">
    <property type="entry name" value="PROTEIN TONB"/>
    <property type="match status" value="1"/>
</dbReference>
<dbReference type="InterPro" id="IPR003538">
    <property type="entry name" value="TonB"/>
</dbReference>
<evidence type="ECO:0000256" key="7">
    <source>
        <dbReference type="ARBA" id="ARBA00022927"/>
    </source>
</evidence>
<dbReference type="EMBL" id="SZVP01000002">
    <property type="protein sequence ID" value="TMM46815.1"/>
    <property type="molecule type" value="Genomic_DNA"/>
</dbReference>
<evidence type="ECO:0000256" key="6">
    <source>
        <dbReference type="ARBA" id="ARBA00022692"/>
    </source>
</evidence>
<dbReference type="Proteomes" id="UP000307702">
    <property type="component" value="Unassembled WGS sequence"/>
</dbReference>
<feature type="region of interest" description="Disordered" evidence="11">
    <location>
        <begin position="32"/>
        <end position="91"/>
    </location>
</feature>
<accession>A0A8H2PKV6</accession>
<dbReference type="GO" id="GO:0030288">
    <property type="term" value="C:outer membrane-bounded periplasmic space"/>
    <property type="evidence" value="ECO:0007669"/>
    <property type="project" value="InterPro"/>
</dbReference>
<dbReference type="Pfam" id="PF03544">
    <property type="entry name" value="TonB_C"/>
    <property type="match status" value="1"/>
</dbReference>
<dbReference type="FunFam" id="3.30.1150.10:FF:000006">
    <property type="entry name" value="Protein TonB"/>
    <property type="match status" value="1"/>
</dbReference>
<keyword evidence="7 10" id="KW-0653">Protein transport</keyword>
<keyword evidence="6" id="KW-0812">Transmembrane</keyword>
<keyword evidence="9" id="KW-0472">Membrane</keyword>
<comment type="caution">
    <text evidence="13">The sequence shown here is derived from an EMBL/GenBank/DDBJ whole genome shotgun (WGS) entry which is preliminary data.</text>
</comment>
<dbReference type="InterPro" id="IPR006260">
    <property type="entry name" value="TonB/TolA_C"/>
</dbReference>
<evidence type="ECO:0000256" key="8">
    <source>
        <dbReference type="ARBA" id="ARBA00022989"/>
    </source>
</evidence>
<reference evidence="13 14" key="1">
    <citation type="submission" date="2019-05" db="EMBL/GenBank/DDBJ databases">
        <title>Colwellia ponticola sp. nov., isolated from seawater.</title>
        <authorList>
            <person name="Yoon J.-H."/>
        </authorList>
    </citation>
    <scope>NUCLEOTIDE SEQUENCE [LARGE SCALE GENOMIC DNA]</scope>
    <source>
        <strain evidence="13 14">OISW-25</strain>
    </source>
</reference>
<dbReference type="PROSITE" id="PS52015">
    <property type="entry name" value="TONB_CTD"/>
    <property type="match status" value="1"/>
</dbReference>
<dbReference type="PRINTS" id="PR01374">
    <property type="entry name" value="TONBPROTEIN"/>
</dbReference>
<dbReference type="OrthoDB" id="1628901at2"/>
<keyword evidence="5 10" id="KW-0997">Cell inner membrane</keyword>
<dbReference type="GO" id="GO:0015891">
    <property type="term" value="P:siderophore transport"/>
    <property type="evidence" value="ECO:0007669"/>
    <property type="project" value="InterPro"/>
</dbReference>
<evidence type="ECO:0000256" key="11">
    <source>
        <dbReference type="SAM" id="MobiDB-lite"/>
    </source>
</evidence>